<dbReference type="PROSITE" id="PS50042">
    <property type="entry name" value="CNMP_BINDING_3"/>
    <property type="match status" value="1"/>
</dbReference>
<keyword evidence="6 8" id="KW-0472">Membrane</keyword>
<reference evidence="10" key="1">
    <citation type="submission" date="2021-01" db="UniProtKB">
        <authorList>
            <consortium name="EnsemblMetazoa"/>
        </authorList>
    </citation>
    <scope>IDENTIFICATION</scope>
</reference>
<evidence type="ECO:0000256" key="6">
    <source>
        <dbReference type="ARBA" id="ARBA00023136"/>
    </source>
</evidence>
<dbReference type="PANTHER" id="PTHR45689:SF5">
    <property type="entry name" value="I[[H]] CHANNEL, ISOFORM E"/>
    <property type="match status" value="1"/>
</dbReference>
<dbReference type="OrthoDB" id="421226at2759"/>
<dbReference type="Pfam" id="PF00520">
    <property type="entry name" value="Ion_trans"/>
    <property type="match status" value="1"/>
</dbReference>
<evidence type="ECO:0000259" key="9">
    <source>
        <dbReference type="PROSITE" id="PS50042"/>
    </source>
</evidence>
<dbReference type="InParanoid" id="A0A7M7J580"/>
<dbReference type="EnsemblMetazoa" id="XM_022791295">
    <property type="protein sequence ID" value="XP_022647030"/>
    <property type="gene ID" value="LOC111244324"/>
</dbReference>
<evidence type="ECO:0000256" key="8">
    <source>
        <dbReference type="SAM" id="Phobius"/>
    </source>
</evidence>
<proteinExistence type="predicted"/>
<dbReference type="GO" id="GO:0098855">
    <property type="term" value="C:HCN channel complex"/>
    <property type="evidence" value="ECO:0007669"/>
    <property type="project" value="TreeGrafter"/>
</dbReference>
<dbReference type="GO" id="GO:0035725">
    <property type="term" value="P:sodium ion transmembrane transport"/>
    <property type="evidence" value="ECO:0007669"/>
    <property type="project" value="TreeGrafter"/>
</dbReference>
<dbReference type="GO" id="GO:0005249">
    <property type="term" value="F:voltage-gated potassium channel activity"/>
    <property type="evidence" value="ECO:0007669"/>
    <property type="project" value="TreeGrafter"/>
</dbReference>
<dbReference type="GO" id="GO:0003254">
    <property type="term" value="P:regulation of membrane depolarization"/>
    <property type="evidence" value="ECO:0007669"/>
    <property type="project" value="TreeGrafter"/>
</dbReference>
<keyword evidence="2" id="KW-0813">Transport</keyword>
<dbReference type="Gene3D" id="1.10.287.630">
    <property type="entry name" value="Helix hairpin bin"/>
    <property type="match status" value="1"/>
</dbReference>
<organism evidence="10 11">
    <name type="scientific">Varroa destructor</name>
    <name type="common">Honeybee mite</name>
    <dbReference type="NCBI Taxonomy" id="109461"/>
    <lineage>
        <taxon>Eukaryota</taxon>
        <taxon>Metazoa</taxon>
        <taxon>Ecdysozoa</taxon>
        <taxon>Arthropoda</taxon>
        <taxon>Chelicerata</taxon>
        <taxon>Arachnida</taxon>
        <taxon>Acari</taxon>
        <taxon>Parasitiformes</taxon>
        <taxon>Mesostigmata</taxon>
        <taxon>Gamasina</taxon>
        <taxon>Dermanyssoidea</taxon>
        <taxon>Varroidae</taxon>
        <taxon>Varroa</taxon>
    </lineage>
</organism>
<dbReference type="AlphaFoldDB" id="A0A7M7J580"/>
<feature type="transmembrane region" description="Helical" evidence="8">
    <location>
        <begin position="389"/>
        <end position="413"/>
    </location>
</feature>
<dbReference type="InterPro" id="IPR014710">
    <property type="entry name" value="RmlC-like_jellyroll"/>
</dbReference>
<dbReference type="SMART" id="SM00100">
    <property type="entry name" value="cNMP"/>
    <property type="match status" value="1"/>
</dbReference>
<dbReference type="SUPFAM" id="SSF51206">
    <property type="entry name" value="cAMP-binding domain-like"/>
    <property type="match status" value="1"/>
</dbReference>
<feature type="region of interest" description="Disordered" evidence="7">
    <location>
        <begin position="35"/>
        <end position="58"/>
    </location>
</feature>
<keyword evidence="5" id="KW-0406">Ion transport</keyword>
<dbReference type="OMA" id="WLVTLGM"/>
<dbReference type="CDD" id="cd00038">
    <property type="entry name" value="CAP_ED"/>
    <property type="match status" value="1"/>
</dbReference>
<dbReference type="InterPro" id="IPR000595">
    <property type="entry name" value="cNMP-bd_dom"/>
</dbReference>
<evidence type="ECO:0000256" key="3">
    <source>
        <dbReference type="ARBA" id="ARBA00022692"/>
    </source>
</evidence>
<dbReference type="InterPro" id="IPR005821">
    <property type="entry name" value="Ion_trans_dom"/>
</dbReference>
<dbReference type="InterPro" id="IPR018490">
    <property type="entry name" value="cNMP-bd_dom_sf"/>
</dbReference>
<evidence type="ECO:0000256" key="4">
    <source>
        <dbReference type="ARBA" id="ARBA00022989"/>
    </source>
</evidence>
<evidence type="ECO:0000256" key="1">
    <source>
        <dbReference type="ARBA" id="ARBA00004141"/>
    </source>
</evidence>
<feature type="compositionally biased region" description="Basic and acidic residues" evidence="7">
    <location>
        <begin position="46"/>
        <end position="58"/>
    </location>
</feature>
<keyword evidence="4 8" id="KW-1133">Transmembrane helix</keyword>
<dbReference type="Gene3D" id="2.60.120.10">
    <property type="entry name" value="Jelly Rolls"/>
    <property type="match status" value="1"/>
</dbReference>
<dbReference type="Gene3D" id="1.10.287.70">
    <property type="match status" value="1"/>
</dbReference>
<protein>
    <recommendedName>
        <fullName evidence="9">Cyclic nucleotide-binding domain-containing protein</fullName>
    </recommendedName>
</protein>
<dbReference type="RefSeq" id="XP_022647030.1">
    <property type="nucleotide sequence ID" value="XM_022791295.1"/>
</dbReference>
<keyword evidence="3 8" id="KW-0812">Transmembrane</keyword>
<evidence type="ECO:0000313" key="10">
    <source>
        <dbReference type="EnsemblMetazoa" id="XP_022647032"/>
    </source>
</evidence>
<dbReference type="RefSeq" id="XP_022647031.1">
    <property type="nucleotide sequence ID" value="XM_022791296.1"/>
</dbReference>
<feature type="compositionally biased region" description="Polar residues" evidence="7">
    <location>
        <begin position="35"/>
        <end position="45"/>
    </location>
</feature>
<comment type="subcellular location">
    <subcellularLocation>
        <location evidence="1">Membrane</location>
        <topology evidence="1">Multi-pass membrane protein</topology>
    </subcellularLocation>
</comment>
<evidence type="ECO:0000256" key="2">
    <source>
        <dbReference type="ARBA" id="ARBA00022448"/>
    </source>
</evidence>
<dbReference type="InterPro" id="IPR051413">
    <property type="entry name" value="K/Na_HCN_channel"/>
</dbReference>
<keyword evidence="11" id="KW-1185">Reference proteome</keyword>
<accession>A0A7M7J580</accession>
<feature type="domain" description="Cyclic nucleotide-binding" evidence="9">
    <location>
        <begin position="570"/>
        <end position="680"/>
    </location>
</feature>
<dbReference type="GeneID" id="111244324"/>
<dbReference type="Pfam" id="PF00027">
    <property type="entry name" value="cNMP_binding"/>
    <property type="match status" value="1"/>
</dbReference>
<evidence type="ECO:0000256" key="5">
    <source>
        <dbReference type="ARBA" id="ARBA00023065"/>
    </source>
</evidence>
<feature type="transmembrane region" description="Helical" evidence="8">
    <location>
        <begin position="239"/>
        <end position="261"/>
    </location>
</feature>
<dbReference type="RefSeq" id="XP_022647032.1">
    <property type="nucleotide sequence ID" value="XM_022791297.1"/>
</dbReference>
<dbReference type="PANTHER" id="PTHR45689">
    <property type="entry name" value="I[[H]] CHANNEL, ISOFORM E"/>
    <property type="match status" value="1"/>
</dbReference>
<evidence type="ECO:0000256" key="7">
    <source>
        <dbReference type="SAM" id="MobiDB-lite"/>
    </source>
</evidence>
<evidence type="ECO:0000313" key="11">
    <source>
        <dbReference type="Proteomes" id="UP000594260"/>
    </source>
</evidence>
<feature type="transmembrane region" description="Helical" evidence="8">
    <location>
        <begin position="464"/>
        <end position="485"/>
    </location>
</feature>
<dbReference type="EnsemblMetazoa" id="XM_022791297">
    <property type="protein sequence ID" value="XP_022647032"/>
    <property type="gene ID" value="LOC111244324"/>
</dbReference>
<sequence>MALKKAARLSMGLSNSSARVTSMFSIFISDERSHPFSSMPSSARSEQTESHPQEDMKVRPRPKKFIRNPKRVIRNYASTAGGYGPKRASVAAHLVRRNRQLESDVEFDDELRHRKTVEIDLPLLQACRAHDEVSDKIGSRDKAFGDSIESRALKQPHSSVNQDSTHFETVSQDPNLVGTLRRFFFANGGVNDSMHWYHSMEQSDEVDMWHRGKSLAEESKPHFRFMIHPESALRVNWDIFMLFVLILNMIVIPLDVAFFSISREPSLMALSIFSDIVYGVDLVFNFRTGVKISKDPLQFSLDPWVVSKRYFQRWFLVDLISAIPFDLVSLTIVPNQGKDFQPTLRLIHLLKLINLFKLLRFSRLIGYWYGLQENYFLHSSGVYLRICNIGLMMLCVVHWNACLQFLVCVILDFPEKSWVIKHNLRGAAWYEQYIWAMFNASSQMLCIGYGQFNPEIVSDMTLTMMGMIGGATCYALLLGNIASLIQNLDFSTRLRMEQMREVEDYMAYRSLPESMRQKIRDYFDRRYRGKVFDEERILNVLSEPLREMVMRQNCLEALRSVPLFGCSTVIDDAFISDLVTHLKYEFFQPSDLIIKKGSIGYKMYFLQSGRVHILTDKGPLWLRDGAYFGEMCLLVQCERRVSVKAETYCAAFSLSVDSFHEVLEKHPNIRAAIHALVEESFGHKPTRLK</sequence>
<dbReference type="Proteomes" id="UP000594260">
    <property type="component" value="Unplaced"/>
</dbReference>
<name>A0A7M7J580_VARDE</name>
<dbReference type="SUPFAM" id="SSF81324">
    <property type="entry name" value="Voltage-gated potassium channels"/>
    <property type="match status" value="1"/>
</dbReference>
<dbReference type="EnsemblMetazoa" id="XM_022791296">
    <property type="protein sequence ID" value="XP_022647031"/>
    <property type="gene ID" value="LOC111244324"/>
</dbReference>
<dbReference type="KEGG" id="vde:111244324"/>